<keyword evidence="3" id="KW-1185">Reference proteome</keyword>
<reference evidence="2 3" key="1">
    <citation type="submission" date="2015-11" db="EMBL/GenBank/DDBJ databases">
        <authorList>
            <person name="Varghese N."/>
        </authorList>
    </citation>
    <scope>NUCLEOTIDE SEQUENCE [LARGE SCALE GENOMIC DNA]</scope>
    <source>
        <strain evidence="2 3">JGI-24</strain>
    </source>
</reference>
<feature type="transmembrane region" description="Helical" evidence="1">
    <location>
        <begin position="180"/>
        <end position="195"/>
    </location>
</feature>
<dbReference type="EMBL" id="CZVU01000061">
    <property type="protein sequence ID" value="CUT03122.1"/>
    <property type="molecule type" value="Genomic_DNA"/>
</dbReference>
<feature type="transmembrane region" description="Helical" evidence="1">
    <location>
        <begin position="426"/>
        <end position="444"/>
    </location>
</feature>
<accession>A0A656DBB6</accession>
<feature type="non-terminal residue" evidence="2">
    <location>
        <position position="562"/>
    </location>
</feature>
<feature type="transmembrane region" description="Helical" evidence="1">
    <location>
        <begin position="537"/>
        <end position="556"/>
    </location>
</feature>
<keyword evidence="1" id="KW-1133">Transmembrane helix</keyword>
<evidence type="ECO:0000313" key="2">
    <source>
        <dbReference type="EMBL" id="CUT03122.1"/>
    </source>
</evidence>
<gene>
    <name evidence="2" type="ORF">JGI24_01246</name>
</gene>
<feature type="transmembrane region" description="Helical" evidence="1">
    <location>
        <begin position="465"/>
        <end position="484"/>
    </location>
</feature>
<dbReference type="OrthoDB" id="9772884at2"/>
<name>A0A656DBB6_KRYT1</name>
<keyword evidence="1" id="KW-0812">Transmembrane</keyword>
<feature type="transmembrane region" description="Helical" evidence="1">
    <location>
        <begin position="155"/>
        <end position="174"/>
    </location>
</feature>
<keyword evidence="1" id="KW-0472">Membrane</keyword>
<dbReference type="AlphaFoldDB" id="A0A656DBB6"/>
<dbReference type="Proteomes" id="UP000243065">
    <property type="component" value="Unassembled WGS sequence"/>
</dbReference>
<feature type="transmembrane region" description="Helical" evidence="1">
    <location>
        <begin position="128"/>
        <end position="146"/>
    </location>
</feature>
<feature type="transmembrane region" description="Helical" evidence="1">
    <location>
        <begin position="364"/>
        <end position="382"/>
    </location>
</feature>
<evidence type="ECO:0000313" key="3">
    <source>
        <dbReference type="Proteomes" id="UP000243065"/>
    </source>
</evidence>
<feature type="transmembrane region" description="Helical" evidence="1">
    <location>
        <begin position="389"/>
        <end position="406"/>
    </location>
</feature>
<proteinExistence type="predicted"/>
<protein>
    <recommendedName>
        <fullName evidence="4">Membrane protein YfhO</fullName>
    </recommendedName>
</protein>
<feature type="transmembrane region" description="Helical" evidence="1">
    <location>
        <begin position="202"/>
        <end position="221"/>
    </location>
</feature>
<feature type="transmembrane region" description="Helical" evidence="1">
    <location>
        <begin position="253"/>
        <end position="273"/>
    </location>
</feature>
<organism evidence="2 3">
    <name type="scientific">Kryptobacter tengchongensis</name>
    <dbReference type="NCBI Taxonomy" id="1643429"/>
    <lineage>
        <taxon>Bacteria</taxon>
        <taxon>Pseudomonadati</taxon>
        <taxon>Candidatus Kryptoniota</taxon>
        <taxon>Candidatus Kryptobacter</taxon>
    </lineage>
</organism>
<feature type="transmembrane region" description="Helical" evidence="1">
    <location>
        <begin position="227"/>
        <end position="246"/>
    </location>
</feature>
<dbReference type="RefSeq" id="WP_143713415.1">
    <property type="nucleotide sequence ID" value="NZ_CZVU01000061.1"/>
</dbReference>
<evidence type="ECO:0008006" key="4">
    <source>
        <dbReference type="Google" id="ProtNLM"/>
    </source>
</evidence>
<sequence length="562" mass="64767">MAEKKKASKYHEKRTITPNELINPKYHSIIYILLIVLALLVFFNEALINEKIFISGDIVAFKSWSALSEDAKTQKVPLLWNPYIFSGMPGYASLNVGPERPFDLIGVIKDFIINTIASLFPSREVFDIVFYMVFYLIIMAIGTYLLSRQLGMSKFISFVVAFSMVFSTFFIVWITVGHQTKIITMAIFPYLLLLIEKTQKKLRLIHLIALIISLWLIFSASHIQMMFYIYLSVGLYYLTYLAIKIFKKENLIGLIRSAILFVFATIISIGIFLDKYLPVFEYNKYSIRGQPPIIEKIQGRSSETQKSGLDYDYATQWSFSPGEVLTFIIPSTYGFGWRNYSGVLTGGETVRLNTYFGPMPFTDAANYLGGIVVFLAVIGVIFNFRKETFVKFLTFLTLLSLLISFGKEFPLIYDLFFYYVPFFNRFRVPSMILSLVMFSVPLLAGYGLNSILNFYKNGFPEKTKILFRNLTIFSLALFVFSIIFKNFISDIYRSLFATDRALSIVIQNNFGFVNQELFNRILPYVYQFIFDNFLSDLRVFLGLSTILSALIYLLSLRKINLN</sequence>
<evidence type="ECO:0000256" key="1">
    <source>
        <dbReference type="SAM" id="Phobius"/>
    </source>
</evidence>
<feature type="transmembrane region" description="Helical" evidence="1">
    <location>
        <begin position="29"/>
        <end position="48"/>
    </location>
</feature>